<dbReference type="SUPFAM" id="SSF53383">
    <property type="entry name" value="PLP-dependent transferases"/>
    <property type="match status" value="1"/>
</dbReference>
<evidence type="ECO:0000256" key="5">
    <source>
        <dbReference type="ARBA" id="ARBA00022898"/>
    </source>
</evidence>
<name>A0A923NC19_9FIRM</name>
<dbReference type="GO" id="GO:0006534">
    <property type="term" value="P:cysteine metabolic process"/>
    <property type="evidence" value="ECO:0007669"/>
    <property type="project" value="InterPro"/>
</dbReference>
<proteinExistence type="inferred from homology"/>
<reference evidence="8" key="1">
    <citation type="submission" date="2020-08" db="EMBL/GenBank/DDBJ databases">
        <authorList>
            <person name="Liu C."/>
            <person name="Sun Q."/>
        </authorList>
    </citation>
    <scope>NUCLEOTIDE SEQUENCE</scope>
    <source>
        <strain evidence="8">BX16</strain>
    </source>
</reference>
<comment type="similarity">
    <text evidence="2">Belongs to the class-V pyridoxal-phosphate-dependent aminotransferase family. Csd subfamily.</text>
</comment>
<dbReference type="GO" id="GO:0031071">
    <property type="term" value="F:cysteine desulfurase activity"/>
    <property type="evidence" value="ECO:0007669"/>
    <property type="project" value="UniProtKB-EC"/>
</dbReference>
<sequence>MQEISADDISYVAGRQNIARPRPEEVPMIYLDNGATSFPKPRQVTDAVLEAMTQYCANPGRSSHFLAARTAQEIYKTRAALALLLGLDDPGRILFTKNCTEALNLALRGILRKGDHVVTSSMEHNAVLRPLKALEKEGVETTIVRCDPAGRLDPQKIRQAIRPETRMIVVTAASNVTGTIMPLEEVGRIALRQGVLFCVDGAQGAGHMILDAKRQHIDLLAVPGHKGLLGPQGTGFLYVRQGVSLMPLLSGGTGTRSKELDPAVEFPESFEAGTVNAPGIIGLGAAARLINKIGIEAVVQHERELTEKLQNGLRAIEGVTVYGSSSCLEKTAVVACNLEGRSCEEVALALNDRYGIAVRAGLHCSGMAHETMGTQDVGCVRMCPGFYTSEAEIRQALEAVKEIAASK</sequence>
<evidence type="ECO:0000256" key="1">
    <source>
        <dbReference type="ARBA" id="ARBA00001933"/>
    </source>
</evidence>
<protein>
    <recommendedName>
        <fullName evidence="3">cysteine desulfurase</fullName>
        <ecNumber evidence="3">2.8.1.7</ecNumber>
    </recommendedName>
</protein>
<keyword evidence="9" id="KW-1185">Reference proteome</keyword>
<evidence type="ECO:0000313" key="8">
    <source>
        <dbReference type="EMBL" id="MBC5999421.1"/>
    </source>
</evidence>
<dbReference type="Gene3D" id="3.90.1150.10">
    <property type="entry name" value="Aspartate Aminotransferase, domain 1"/>
    <property type="match status" value="1"/>
</dbReference>
<dbReference type="EC" id="2.8.1.7" evidence="3"/>
<dbReference type="InterPro" id="IPR016454">
    <property type="entry name" value="Cysteine_dSase"/>
</dbReference>
<dbReference type="InterPro" id="IPR010969">
    <property type="entry name" value="Cys_dSase-rel_unknwn_funct"/>
</dbReference>
<dbReference type="Pfam" id="PF00266">
    <property type="entry name" value="Aminotran_5"/>
    <property type="match status" value="1"/>
</dbReference>
<dbReference type="InterPro" id="IPR015421">
    <property type="entry name" value="PyrdxlP-dep_Trfase_major"/>
</dbReference>
<dbReference type="EMBL" id="JACRWC010000066">
    <property type="protein sequence ID" value="MBC5999421.1"/>
    <property type="molecule type" value="Genomic_DNA"/>
</dbReference>
<dbReference type="PANTHER" id="PTHR43586:SF4">
    <property type="entry name" value="ISOPENICILLIN N EPIMERASE"/>
    <property type="match status" value="1"/>
</dbReference>
<evidence type="ECO:0000313" key="9">
    <source>
        <dbReference type="Proteomes" id="UP000644115"/>
    </source>
</evidence>
<dbReference type="PIRSF" id="PIRSF005572">
    <property type="entry name" value="NifS"/>
    <property type="match status" value="1"/>
</dbReference>
<dbReference type="PANTHER" id="PTHR43586">
    <property type="entry name" value="CYSTEINE DESULFURASE"/>
    <property type="match status" value="1"/>
</dbReference>
<dbReference type="Proteomes" id="UP000644115">
    <property type="component" value="Unassembled WGS sequence"/>
</dbReference>
<keyword evidence="4" id="KW-0808">Transferase</keyword>
<accession>A0A923NC19</accession>
<dbReference type="InterPro" id="IPR000192">
    <property type="entry name" value="Aminotrans_V_dom"/>
</dbReference>
<keyword evidence="5" id="KW-0663">Pyridoxal phosphate</keyword>
<evidence type="ECO:0000256" key="2">
    <source>
        <dbReference type="ARBA" id="ARBA00010447"/>
    </source>
</evidence>
<dbReference type="NCBIfam" id="TIGR01977">
    <property type="entry name" value="am_tr_V_EF2568"/>
    <property type="match status" value="1"/>
</dbReference>
<dbReference type="InterPro" id="IPR015422">
    <property type="entry name" value="PyrdxlP-dep_Trfase_small"/>
</dbReference>
<gene>
    <name evidence="8" type="ORF">H8876_05350</name>
</gene>
<dbReference type="CDD" id="cd06453">
    <property type="entry name" value="SufS_like"/>
    <property type="match status" value="1"/>
</dbReference>
<organism evidence="8 9">
    <name type="scientific">Lentihominibacter faecis</name>
    <dbReference type="NCBI Taxonomy" id="2764712"/>
    <lineage>
        <taxon>Bacteria</taxon>
        <taxon>Bacillati</taxon>
        <taxon>Bacillota</taxon>
        <taxon>Clostridia</taxon>
        <taxon>Peptostreptococcales</taxon>
        <taxon>Anaerovoracaceae</taxon>
        <taxon>Lentihominibacter</taxon>
    </lineage>
</organism>
<comment type="caution">
    <text evidence="8">The sequence shown here is derived from an EMBL/GenBank/DDBJ whole genome shotgun (WGS) entry which is preliminary data.</text>
</comment>
<evidence type="ECO:0000256" key="6">
    <source>
        <dbReference type="ARBA" id="ARBA00050776"/>
    </source>
</evidence>
<evidence type="ECO:0000256" key="3">
    <source>
        <dbReference type="ARBA" id="ARBA00012239"/>
    </source>
</evidence>
<feature type="domain" description="Aminotransferase class V" evidence="7">
    <location>
        <begin position="29"/>
        <end position="394"/>
    </location>
</feature>
<dbReference type="InterPro" id="IPR015424">
    <property type="entry name" value="PyrdxlP-dep_Trfase"/>
</dbReference>
<dbReference type="Gene3D" id="3.40.640.10">
    <property type="entry name" value="Type I PLP-dependent aspartate aminotransferase-like (Major domain)"/>
    <property type="match status" value="1"/>
</dbReference>
<keyword evidence="8" id="KW-0032">Aminotransferase</keyword>
<dbReference type="GO" id="GO:0030170">
    <property type="term" value="F:pyridoxal phosphate binding"/>
    <property type="evidence" value="ECO:0007669"/>
    <property type="project" value="InterPro"/>
</dbReference>
<evidence type="ECO:0000256" key="4">
    <source>
        <dbReference type="ARBA" id="ARBA00022679"/>
    </source>
</evidence>
<comment type="catalytic activity">
    <reaction evidence="6">
        <text>(sulfur carrier)-H + L-cysteine = (sulfur carrier)-SH + L-alanine</text>
        <dbReference type="Rhea" id="RHEA:43892"/>
        <dbReference type="Rhea" id="RHEA-COMP:14737"/>
        <dbReference type="Rhea" id="RHEA-COMP:14739"/>
        <dbReference type="ChEBI" id="CHEBI:29917"/>
        <dbReference type="ChEBI" id="CHEBI:35235"/>
        <dbReference type="ChEBI" id="CHEBI:57972"/>
        <dbReference type="ChEBI" id="CHEBI:64428"/>
        <dbReference type="EC" id="2.8.1.7"/>
    </reaction>
</comment>
<evidence type="ECO:0000259" key="7">
    <source>
        <dbReference type="Pfam" id="PF00266"/>
    </source>
</evidence>
<dbReference type="AlphaFoldDB" id="A0A923NC19"/>
<dbReference type="InterPro" id="IPR010970">
    <property type="entry name" value="Cys_dSase_SufS"/>
</dbReference>
<dbReference type="GO" id="GO:0008483">
    <property type="term" value="F:transaminase activity"/>
    <property type="evidence" value="ECO:0007669"/>
    <property type="project" value="UniProtKB-KW"/>
</dbReference>
<comment type="cofactor">
    <cofactor evidence="1">
        <name>pyridoxal 5'-phosphate</name>
        <dbReference type="ChEBI" id="CHEBI:597326"/>
    </cofactor>
</comment>